<organism evidence="6 7">
    <name type="scientific">Labeo rohita</name>
    <name type="common">Indian major carp</name>
    <name type="synonym">Cyprinus rohita</name>
    <dbReference type="NCBI Taxonomy" id="84645"/>
    <lineage>
        <taxon>Eukaryota</taxon>
        <taxon>Metazoa</taxon>
        <taxon>Chordata</taxon>
        <taxon>Craniata</taxon>
        <taxon>Vertebrata</taxon>
        <taxon>Euteleostomi</taxon>
        <taxon>Actinopterygii</taxon>
        <taxon>Neopterygii</taxon>
        <taxon>Teleostei</taxon>
        <taxon>Ostariophysi</taxon>
        <taxon>Cypriniformes</taxon>
        <taxon>Cyprinidae</taxon>
        <taxon>Labeoninae</taxon>
        <taxon>Labeonini</taxon>
        <taxon>Labeo</taxon>
    </lineage>
</organism>
<comment type="caution">
    <text evidence="6">The sequence shown here is derived from an EMBL/GenBank/DDBJ whole genome shotgun (WGS) entry which is preliminary data.</text>
</comment>
<evidence type="ECO:0000313" key="6">
    <source>
        <dbReference type="EMBL" id="RXN12034.1"/>
    </source>
</evidence>
<dbReference type="InterPro" id="IPR045058">
    <property type="entry name" value="GIMA/IAN/Toc"/>
</dbReference>
<dbReference type="InterPro" id="IPR027417">
    <property type="entry name" value="P-loop_NTPase"/>
</dbReference>
<gene>
    <name evidence="6" type="ORF">ROHU_010320</name>
</gene>
<evidence type="ECO:0000256" key="2">
    <source>
        <dbReference type="ARBA" id="ARBA00022741"/>
    </source>
</evidence>
<keyword evidence="2" id="KW-0547">Nucleotide-binding</keyword>
<dbReference type="GO" id="GO:0005525">
    <property type="term" value="F:GTP binding"/>
    <property type="evidence" value="ECO:0007669"/>
    <property type="project" value="UniProtKB-KW"/>
</dbReference>
<reference evidence="6 7" key="1">
    <citation type="submission" date="2018-03" db="EMBL/GenBank/DDBJ databases">
        <title>Draft genome sequence of Rohu Carp (Labeo rohita).</title>
        <authorList>
            <person name="Das P."/>
            <person name="Kushwaha B."/>
            <person name="Joshi C.G."/>
            <person name="Kumar D."/>
            <person name="Nagpure N.S."/>
            <person name="Sahoo L."/>
            <person name="Das S.P."/>
            <person name="Bit A."/>
            <person name="Patnaik S."/>
            <person name="Meher P.K."/>
            <person name="Jayasankar P."/>
            <person name="Koringa P.G."/>
            <person name="Patel N.V."/>
            <person name="Hinsu A.T."/>
            <person name="Kumar R."/>
            <person name="Pandey M."/>
            <person name="Agarwal S."/>
            <person name="Srivastava S."/>
            <person name="Singh M."/>
            <person name="Iquebal M.A."/>
            <person name="Jaiswal S."/>
            <person name="Angadi U.B."/>
            <person name="Kumar N."/>
            <person name="Raza M."/>
            <person name="Shah T.M."/>
            <person name="Rai A."/>
            <person name="Jena J.K."/>
        </authorList>
    </citation>
    <scope>NUCLEOTIDE SEQUENCE [LARGE SCALE GENOMIC DNA]</scope>
    <source>
        <strain evidence="6">DASCIFA01</strain>
        <tissue evidence="6">Testis</tissue>
    </source>
</reference>
<dbReference type="PROSITE" id="PS51720">
    <property type="entry name" value="G_AIG1"/>
    <property type="match status" value="1"/>
</dbReference>
<dbReference type="PANTHER" id="PTHR10903">
    <property type="entry name" value="GTPASE, IMAP FAMILY MEMBER-RELATED"/>
    <property type="match status" value="1"/>
</dbReference>
<dbReference type="Pfam" id="PF04548">
    <property type="entry name" value="AIG1"/>
    <property type="match status" value="1"/>
</dbReference>
<evidence type="ECO:0000256" key="4">
    <source>
        <dbReference type="SAM" id="MobiDB-lite"/>
    </source>
</evidence>
<evidence type="ECO:0000256" key="1">
    <source>
        <dbReference type="ARBA" id="ARBA00008535"/>
    </source>
</evidence>
<dbReference type="Gene3D" id="3.40.50.300">
    <property type="entry name" value="P-loop containing nucleotide triphosphate hydrolases"/>
    <property type="match status" value="1"/>
</dbReference>
<dbReference type="FunFam" id="3.40.50.300:FF:000366">
    <property type="entry name" value="GTPase, IMAP family member 2"/>
    <property type="match status" value="1"/>
</dbReference>
<feature type="region of interest" description="Disordered" evidence="4">
    <location>
        <begin position="478"/>
        <end position="499"/>
    </location>
</feature>
<feature type="domain" description="AIG1-type G" evidence="5">
    <location>
        <begin position="283"/>
        <end position="478"/>
    </location>
</feature>
<evidence type="ECO:0000259" key="5">
    <source>
        <dbReference type="PROSITE" id="PS51720"/>
    </source>
</evidence>
<feature type="region of interest" description="Disordered" evidence="4">
    <location>
        <begin position="169"/>
        <end position="261"/>
    </location>
</feature>
<comment type="similarity">
    <text evidence="1">Belongs to the TRAFAC class TrmE-Era-EngA-EngB-Septin-like GTPase superfamily. AIG1/Toc34/Toc159-like paraseptin GTPase family. IAN subfamily.</text>
</comment>
<feature type="region of interest" description="Disordered" evidence="4">
    <location>
        <begin position="45"/>
        <end position="68"/>
    </location>
</feature>
<evidence type="ECO:0000256" key="3">
    <source>
        <dbReference type="ARBA" id="ARBA00023134"/>
    </source>
</evidence>
<accession>A0A498LYT0</accession>
<keyword evidence="7" id="KW-1185">Reference proteome</keyword>
<protein>
    <submittedName>
        <fullName evidence="6">GTPase IMAP family member 8-like protein</fullName>
    </submittedName>
</protein>
<keyword evidence="3" id="KW-0342">GTP-binding</keyword>
<dbReference type="CDD" id="cd01852">
    <property type="entry name" value="AIG1"/>
    <property type="match status" value="1"/>
</dbReference>
<dbReference type="Proteomes" id="UP000290572">
    <property type="component" value="Unassembled WGS sequence"/>
</dbReference>
<dbReference type="AlphaFoldDB" id="A0A498LYT0"/>
<feature type="compositionally biased region" description="Basic and acidic residues" evidence="4">
    <location>
        <begin position="479"/>
        <end position="489"/>
    </location>
</feature>
<dbReference type="SUPFAM" id="SSF52540">
    <property type="entry name" value="P-loop containing nucleoside triphosphate hydrolases"/>
    <property type="match status" value="1"/>
</dbReference>
<dbReference type="EMBL" id="QBIY01013093">
    <property type="protein sequence ID" value="RXN12034.1"/>
    <property type="molecule type" value="Genomic_DNA"/>
</dbReference>
<proteinExistence type="inferred from homology"/>
<name>A0A498LYT0_LABRO</name>
<dbReference type="STRING" id="84645.A0A498LYT0"/>
<dbReference type="PANTHER" id="PTHR10903:SF186">
    <property type="entry name" value="GTPASE IMAP FAMILY MEMBER 4-LIKE-RELATED"/>
    <property type="match status" value="1"/>
</dbReference>
<evidence type="ECO:0000313" key="7">
    <source>
        <dbReference type="Proteomes" id="UP000290572"/>
    </source>
</evidence>
<sequence>MEREKEDLQSKHEEEENKMKILMEQINRDREDLVTKHEEEKDKMKLIIEEERQNQDKEKKRREEEFNEREEQYKILMTEKEELMKKQEEVEERNYEEIKRKEEEFRELDETYKRGIKENEEKEKEIHEMKREREEWEKRFNEREKQYKTLMIEKQQLIKKHEEEKERMKIKMEEEQLNRDEEKKRREEEFREREERYKRLIKDREEKESKMLEQMKQDRMQWEKQKQDERQKREEKKKKEETEKHKSEIYKKQQSEVSDLTTVGEDELKTNPLKRRTPENVGLSSRRIVLLGKIGVGKSASGNTILGQKVFRSVMRMNSVTDECSDAHATVSGRSVSVVDTPGFFDRHMETEELMTEIKSVYLSSPGPHALLIVFPVYMRYTEHDQQIPQQIQMLFGQEVLKYSIILLTYGDMLDGEPVEDLIKDNRALRHLVGRFHVFNNNDLNNREQVYDLLQKIDTMIEQNGGGHYSNKMFQDAQGFRREEEERKQQKQSQGYVCS</sequence>
<feature type="compositionally biased region" description="Basic and acidic residues" evidence="4">
    <location>
        <begin position="169"/>
        <end position="254"/>
    </location>
</feature>
<dbReference type="InterPro" id="IPR006703">
    <property type="entry name" value="G_AIG1"/>
</dbReference>